<comment type="caution">
    <text evidence="2">The sequence shown here is derived from an EMBL/GenBank/DDBJ whole genome shotgun (WGS) entry which is preliminary data.</text>
</comment>
<evidence type="ECO:0000313" key="3">
    <source>
        <dbReference type="Proteomes" id="UP000651482"/>
    </source>
</evidence>
<name>A0A926D7A7_9FIRM</name>
<keyword evidence="3" id="KW-1185">Reference proteome</keyword>
<accession>A0A926D7A7</accession>
<keyword evidence="1" id="KW-0812">Transmembrane</keyword>
<dbReference type="Proteomes" id="UP000651482">
    <property type="component" value="Unassembled WGS sequence"/>
</dbReference>
<dbReference type="AlphaFoldDB" id="A0A926D7A7"/>
<sequence length="181" mass="19981">MAQEKQEKTFFKWISDPEKWRKWVVIFGLAGIVLIFLSGFFGKTQKEEKIENSEPASVTTYAQQLEEKLCGMVDVITGQSGAQVILTMERGTEQVYATEQKKSTESAGEKQSDDTETTYILVKKADGSQTALAVTELEPVVKGVVVVCPRGDETEIRQSIIDALTTVLHISSARVCVLCAN</sequence>
<evidence type="ECO:0000313" key="2">
    <source>
        <dbReference type="EMBL" id="MBC8533740.1"/>
    </source>
</evidence>
<evidence type="ECO:0000256" key="1">
    <source>
        <dbReference type="SAM" id="Phobius"/>
    </source>
</evidence>
<keyword evidence="1" id="KW-1133">Transmembrane helix</keyword>
<proteinExistence type="predicted"/>
<dbReference type="RefSeq" id="WP_249319379.1">
    <property type="nucleotide sequence ID" value="NZ_JACRSN010000008.1"/>
</dbReference>
<keyword evidence="1" id="KW-0472">Membrane</keyword>
<reference evidence="2" key="1">
    <citation type="submission" date="2020-08" db="EMBL/GenBank/DDBJ databases">
        <title>Genome public.</title>
        <authorList>
            <person name="Liu C."/>
            <person name="Sun Q."/>
        </authorList>
    </citation>
    <scope>NUCLEOTIDE SEQUENCE</scope>
    <source>
        <strain evidence="2">NSJ-40</strain>
    </source>
</reference>
<gene>
    <name evidence="2" type="ORF">IAG03_06925</name>
</gene>
<protein>
    <submittedName>
        <fullName evidence="2">Stage III sporulation protein AG</fullName>
    </submittedName>
</protein>
<organism evidence="2 3">
    <name type="scientific">Yeguia hominis</name>
    <dbReference type="NCBI Taxonomy" id="2763662"/>
    <lineage>
        <taxon>Bacteria</taxon>
        <taxon>Bacillati</taxon>
        <taxon>Bacillota</taxon>
        <taxon>Clostridia</taxon>
        <taxon>Eubacteriales</taxon>
        <taxon>Yeguiaceae</taxon>
        <taxon>Yeguia</taxon>
    </lineage>
</organism>
<dbReference type="EMBL" id="JACRSN010000008">
    <property type="protein sequence ID" value="MBC8533740.1"/>
    <property type="molecule type" value="Genomic_DNA"/>
</dbReference>
<feature type="transmembrane region" description="Helical" evidence="1">
    <location>
        <begin position="20"/>
        <end position="41"/>
    </location>
</feature>